<dbReference type="CDD" id="cd00555">
    <property type="entry name" value="Maf"/>
    <property type="match status" value="1"/>
</dbReference>
<comment type="cofactor">
    <cofactor evidence="1">
        <name>a divalent metal cation</name>
        <dbReference type="ChEBI" id="CHEBI:60240"/>
    </cofactor>
</comment>
<sequence>SIRESIAILASQSPERRKLLNQIGIHPHVIVSNFDENLSKDLPVEQVVVEIAHAKLQIVKEQLIKEQIPFDFIIAADTVIHFENEIIGKPKDDEDAKKTISRLSGKSHDVYTGLSINYFDGSTVSLFEKTTVTFRNLSQRTIDSYITNGGHRGKAGSYGIQKEGAILVERIEGCYSNIVGLPLGALSEQLEKKGFTL</sequence>
<organism evidence="3 4">
    <name type="scientific">Pristionchus fissidentatus</name>
    <dbReference type="NCBI Taxonomy" id="1538716"/>
    <lineage>
        <taxon>Eukaryota</taxon>
        <taxon>Metazoa</taxon>
        <taxon>Ecdysozoa</taxon>
        <taxon>Nematoda</taxon>
        <taxon>Chromadorea</taxon>
        <taxon>Rhabditida</taxon>
        <taxon>Rhabditina</taxon>
        <taxon>Diplogasteromorpha</taxon>
        <taxon>Diplogasteroidea</taxon>
        <taxon>Neodiplogasteridae</taxon>
        <taxon>Pristionchus</taxon>
    </lineage>
</organism>
<protein>
    <recommendedName>
        <fullName evidence="5">Septum formation protein Maf</fullName>
    </recommendedName>
</protein>
<proteinExistence type="inferred from homology"/>
<evidence type="ECO:0000256" key="2">
    <source>
        <dbReference type="ARBA" id="ARBA00022801"/>
    </source>
</evidence>
<feature type="non-terminal residue" evidence="3">
    <location>
        <position position="1"/>
    </location>
</feature>
<dbReference type="PIRSF" id="PIRSF006305">
    <property type="entry name" value="Maf"/>
    <property type="match status" value="1"/>
</dbReference>
<reference evidence="3" key="1">
    <citation type="submission" date="2023-10" db="EMBL/GenBank/DDBJ databases">
        <title>Genome assembly of Pristionchus species.</title>
        <authorList>
            <person name="Yoshida K."/>
            <person name="Sommer R.J."/>
        </authorList>
    </citation>
    <scope>NUCLEOTIDE SEQUENCE</scope>
    <source>
        <strain evidence="3">RS5133</strain>
    </source>
</reference>
<dbReference type="EMBL" id="BTSY01000005">
    <property type="protein sequence ID" value="GMT28672.1"/>
    <property type="molecule type" value="Genomic_DNA"/>
</dbReference>
<comment type="caution">
    <text evidence="3">The sequence shown here is derived from an EMBL/GenBank/DDBJ whole genome shotgun (WGS) entry which is preliminary data.</text>
</comment>
<dbReference type="PANTHER" id="PTHR43213">
    <property type="entry name" value="BIFUNCTIONAL DTTP/UTP PYROPHOSPHATASE/METHYLTRANSFERASE PROTEIN-RELATED"/>
    <property type="match status" value="1"/>
</dbReference>
<name>A0AAV5WA15_9BILA</name>
<dbReference type="NCBIfam" id="TIGR00172">
    <property type="entry name" value="maf"/>
    <property type="match status" value="1"/>
</dbReference>
<dbReference type="GO" id="GO:0047429">
    <property type="term" value="F:nucleoside triphosphate diphosphatase activity"/>
    <property type="evidence" value="ECO:0007669"/>
    <property type="project" value="InterPro"/>
</dbReference>
<dbReference type="Proteomes" id="UP001432322">
    <property type="component" value="Unassembled WGS sequence"/>
</dbReference>
<dbReference type="InterPro" id="IPR003697">
    <property type="entry name" value="Maf-like"/>
</dbReference>
<dbReference type="AlphaFoldDB" id="A0AAV5WA15"/>
<dbReference type="InterPro" id="IPR029001">
    <property type="entry name" value="ITPase-like_fam"/>
</dbReference>
<dbReference type="HAMAP" id="MF_00528">
    <property type="entry name" value="Maf"/>
    <property type="match status" value="1"/>
</dbReference>
<evidence type="ECO:0000313" key="3">
    <source>
        <dbReference type="EMBL" id="GMT28672.1"/>
    </source>
</evidence>
<dbReference type="SUPFAM" id="SSF52972">
    <property type="entry name" value="ITPase-like"/>
    <property type="match status" value="1"/>
</dbReference>
<evidence type="ECO:0000313" key="4">
    <source>
        <dbReference type="Proteomes" id="UP001432322"/>
    </source>
</evidence>
<keyword evidence="4" id="KW-1185">Reference proteome</keyword>
<gene>
    <name evidence="3" type="ORF">PFISCL1PPCAC_19969</name>
</gene>
<dbReference type="Pfam" id="PF02545">
    <property type="entry name" value="Maf"/>
    <property type="match status" value="1"/>
</dbReference>
<accession>A0AAV5WA15</accession>
<evidence type="ECO:0000256" key="1">
    <source>
        <dbReference type="ARBA" id="ARBA00001968"/>
    </source>
</evidence>
<dbReference type="Gene3D" id="3.90.950.10">
    <property type="match status" value="1"/>
</dbReference>
<evidence type="ECO:0008006" key="5">
    <source>
        <dbReference type="Google" id="ProtNLM"/>
    </source>
</evidence>
<dbReference type="PANTHER" id="PTHR43213:SF5">
    <property type="entry name" value="BIFUNCTIONAL DTTP_UTP PYROPHOSPHATASE_METHYLTRANSFERASE PROTEIN-RELATED"/>
    <property type="match status" value="1"/>
</dbReference>
<keyword evidence="2" id="KW-0378">Hydrolase</keyword>